<dbReference type="RefSeq" id="XP_024736555.1">
    <property type="nucleotide sequence ID" value="XM_024872573.1"/>
</dbReference>
<dbReference type="AlphaFoldDB" id="A0A2J6T9G7"/>
<name>A0A2J6T9G7_9HELO</name>
<evidence type="ECO:0000313" key="2">
    <source>
        <dbReference type="Proteomes" id="UP000235371"/>
    </source>
</evidence>
<evidence type="ECO:0000313" key="1">
    <source>
        <dbReference type="EMBL" id="PMD59651.1"/>
    </source>
</evidence>
<dbReference type="InParanoid" id="A0A2J6T9G7"/>
<protein>
    <submittedName>
        <fullName evidence="1">Uncharacterized protein</fullName>
    </submittedName>
</protein>
<organism evidence="1 2">
    <name type="scientific">Hyaloscypha bicolor E</name>
    <dbReference type="NCBI Taxonomy" id="1095630"/>
    <lineage>
        <taxon>Eukaryota</taxon>
        <taxon>Fungi</taxon>
        <taxon>Dikarya</taxon>
        <taxon>Ascomycota</taxon>
        <taxon>Pezizomycotina</taxon>
        <taxon>Leotiomycetes</taxon>
        <taxon>Helotiales</taxon>
        <taxon>Hyaloscyphaceae</taxon>
        <taxon>Hyaloscypha</taxon>
        <taxon>Hyaloscypha bicolor</taxon>
    </lineage>
</organism>
<reference evidence="1 2" key="1">
    <citation type="submission" date="2016-04" db="EMBL/GenBank/DDBJ databases">
        <title>A degradative enzymes factory behind the ericoid mycorrhizal symbiosis.</title>
        <authorList>
            <consortium name="DOE Joint Genome Institute"/>
            <person name="Martino E."/>
            <person name="Morin E."/>
            <person name="Grelet G."/>
            <person name="Kuo A."/>
            <person name="Kohler A."/>
            <person name="Daghino S."/>
            <person name="Barry K."/>
            <person name="Choi C."/>
            <person name="Cichocki N."/>
            <person name="Clum A."/>
            <person name="Copeland A."/>
            <person name="Hainaut M."/>
            <person name="Haridas S."/>
            <person name="Labutti K."/>
            <person name="Lindquist E."/>
            <person name="Lipzen A."/>
            <person name="Khouja H.-R."/>
            <person name="Murat C."/>
            <person name="Ohm R."/>
            <person name="Olson A."/>
            <person name="Spatafora J."/>
            <person name="Veneault-Fourrey C."/>
            <person name="Henrissat B."/>
            <person name="Grigoriev I."/>
            <person name="Martin F."/>
            <person name="Perotto S."/>
        </authorList>
    </citation>
    <scope>NUCLEOTIDE SEQUENCE [LARGE SCALE GENOMIC DNA]</scope>
    <source>
        <strain evidence="1 2">E</strain>
    </source>
</reference>
<proteinExistence type="predicted"/>
<sequence>MFGHKGFVHLNELIEGYTAPQPTGIDQGMAQRCKNLADKCRRLGSCTARLPCSSRPELQARDGRAEEVLPLRR</sequence>
<gene>
    <name evidence="1" type="ORF">K444DRAFT_407194</name>
</gene>
<accession>A0A2J6T9G7</accession>
<dbReference type="EMBL" id="KZ613813">
    <property type="protein sequence ID" value="PMD59651.1"/>
    <property type="molecule type" value="Genomic_DNA"/>
</dbReference>
<keyword evidence="2" id="KW-1185">Reference proteome</keyword>
<dbReference type="Proteomes" id="UP000235371">
    <property type="component" value="Unassembled WGS sequence"/>
</dbReference>
<dbReference type="GeneID" id="36580653"/>